<dbReference type="PANTHER" id="PTHR10000">
    <property type="entry name" value="PHOSPHOSERINE PHOSPHATASE"/>
    <property type="match status" value="1"/>
</dbReference>
<reference evidence="2" key="1">
    <citation type="submission" date="2018-09" db="EMBL/GenBank/DDBJ databases">
        <title>Draft Genome Sequence of Mediterraneibacter sp. KCTC 15684.</title>
        <authorList>
            <person name="Kim J.S."/>
            <person name="Han K.I."/>
            <person name="Suh M.K."/>
            <person name="Lee K.C."/>
            <person name="Eom M.K."/>
            <person name="Lee J.H."/>
            <person name="Park S.H."/>
            <person name="Kang S.W."/>
            <person name="Park J.E."/>
            <person name="Oh B.S."/>
            <person name="Yu S.Y."/>
            <person name="Choi S.H."/>
            <person name="Lee D.H."/>
            <person name="Yoon H."/>
            <person name="Kim B."/>
            <person name="Yang S.J."/>
            <person name="Lee J.S."/>
        </authorList>
    </citation>
    <scope>NUCLEOTIDE SEQUENCE [LARGE SCALE GENOMIC DNA]</scope>
    <source>
        <strain evidence="2">KCTC 15684</strain>
    </source>
</reference>
<dbReference type="RefSeq" id="WP_119297800.1">
    <property type="nucleotide sequence ID" value="NZ_BHGK01000001.1"/>
</dbReference>
<dbReference type="InterPro" id="IPR000150">
    <property type="entry name" value="Cof"/>
</dbReference>
<organism evidence="1 2">
    <name type="scientific">Mediterraneibacter butyricigenes</name>
    <dbReference type="NCBI Taxonomy" id="2316025"/>
    <lineage>
        <taxon>Bacteria</taxon>
        <taxon>Bacillati</taxon>
        <taxon>Bacillota</taxon>
        <taxon>Clostridia</taxon>
        <taxon>Lachnospirales</taxon>
        <taxon>Lachnospiraceae</taxon>
        <taxon>Mediterraneibacter</taxon>
    </lineage>
</organism>
<proteinExistence type="predicted"/>
<comment type="caution">
    <text evidence="1">The sequence shown here is derived from an EMBL/GenBank/DDBJ whole genome shotgun (WGS) entry which is preliminary data.</text>
</comment>
<accession>A0A391PJ80</accession>
<dbReference type="InterPro" id="IPR023214">
    <property type="entry name" value="HAD_sf"/>
</dbReference>
<sequence>MNHRIKMIGMDLDGTLLTNKKELLPYTRSVLKKAIDAGIEVVVATGRPYNGVPKELKEFEGIRYALTSNGGRIVEIETGEALKEILIPQDKAEEILHIFENYDTIPELHCHGQSYLNIGQLPELKETITSPYAMQYILDSRQMVSSLWEILEANPGGLDKVRAFFKRKEEQKKARERILQIGGVEVVSSVEEDLEVNAAGVDKGKGMCALGEELGIKPEEILAFGDNENDCEMLRMCGIGVAVADAINAAKEAADLIARSNEEEGVAHMIDHLVFGEGE</sequence>
<evidence type="ECO:0000313" key="2">
    <source>
        <dbReference type="Proteomes" id="UP000265643"/>
    </source>
</evidence>
<dbReference type="SFLD" id="SFLDG01140">
    <property type="entry name" value="C2.B:_Phosphomannomutase_and_P"/>
    <property type="match status" value="1"/>
</dbReference>
<dbReference type="SUPFAM" id="SSF56784">
    <property type="entry name" value="HAD-like"/>
    <property type="match status" value="1"/>
</dbReference>
<dbReference type="GO" id="GO:0016791">
    <property type="term" value="F:phosphatase activity"/>
    <property type="evidence" value="ECO:0007669"/>
    <property type="project" value="TreeGrafter"/>
</dbReference>
<dbReference type="AlphaFoldDB" id="A0A391PJ80"/>
<dbReference type="Proteomes" id="UP000265643">
    <property type="component" value="Unassembled WGS sequence"/>
</dbReference>
<dbReference type="Pfam" id="PF08282">
    <property type="entry name" value="Hydrolase_3"/>
    <property type="match status" value="1"/>
</dbReference>
<name>A0A391PJ80_9FIRM</name>
<dbReference type="CDD" id="cd07516">
    <property type="entry name" value="HAD_Pase"/>
    <property type="match status" value="1"/>
</dbReference>
<dbReference type="NCBIfam" id="TIGR00099">
    <property type="entry name" value="Cof-subfamily"/>
    <property type="match status" value="1"/>
</dbReference>
<dbReference type="InterPro" id="IPR036412">
    <property type="entry name" value="HAD-like_sf"/>
</dbReference>
<keyword evidence="2" id="KW-1185">Reference proteome</keyword>
<dbReference type="GO" id="GO:0000287">
    <property type="term" value="F:magnesium ion binding"/>
    <property type="evidence" value="ECO:0007669"/>
    <property type="project" value="TreeGrafter"/>
</dbReference>
<dbReference type="SFLD" id="SFLDS00003">
    <property type="entry name" value="Haloacid_Dehalogenase"/>
    <property type="match status" value="1"/>
</dbReference>
<protein>
    <submittedName>
        <fullName evidence="1">Haloacid dehalogenase</fullName>
    </submittedName>
</protein>
<evidence type="ECO:0000313" key="1">
    <source>
        <dbReference type="EMBL" id="GCA66672.1"/>
    </source>
</evidence>
<dbReference type="InterPro" id="IPR006379">
    <property type="entry name" value="HAD-SF_hydro_IIB"/>
</dbReference>
<dbReference type="NCBIfam" id="TIGR01484">
    <property type="entry name" value="HAD-SF-IIB"/>
    <property type="match status" value="1"/>
</dbReference>
<dbReference type="EMBL" id="BHGK01000001">
    <property type="protein sequence ID" value="GCA66672.1"/>
    <property type="molecule type" value="Genomic_DNA"/>
</dbReference>
<gene>
    <name evidence="1" type="ORF">KGMB01110_11080</name>
</gene>
<dbReference type="PRINTS" id="PR00119">
    <property type="entry name" value="CATATPASE"/>
</dbReference>
<dbReference type="Gene3D" id="3.40.50.1000">
    <property type="entry name" value="HAD superfamily/HAD-like"/>
    <property type="match status" value="1"/>
</dbReference>
<dbReference type="Gene3D" id="3.30.1240.10">
    <property type="match status" value="1"/>
</dbReference>
<dbReference type="GO" id="GO:0005829">
    <property type="term" value="C:cytosol"/>
    <property type="evidence" value="ECO:0007669"/>
    <property type="project" value="TreeGrafter"/>
</dbReference>
<dbReference type="PANTHER" id="PTHR10000:SF8">
    <property type="entry name" value="HAD SUPERFAMILY HYDROLASE-LIKE, TYPE 3"/>
    <property type="match status" value="1"/>
</dbReference>